<dbReference type="EMBL" id="DUJO01000051">
    <property type="protein sequence ID" value="HII74976.1"/>
    <property type="molecule type" value="Genomic_DNA"/>
</dbReference>
<comment type="caution">
    <text evidence="1">The sequence shown here is derived from an EMBL/GenBank/DDBJ whole genome shotgun (WGS) entry which is preliminary data.</text>
</comment>
<proteinExistence type="predicted"/>
<accession>A0A832WWW1</accession>
<evidence type="ECO:0000313" key="2">
    <source>
        <dbReference type="Proteomes" id="UP000646844"/>
    </source>
</evidence>
<name>A0A832WWW1_9CREN</name>
<protein>
    <recommendedName>
        <fullName evidence="3">Nucleotidyl transferase AbiEii/AbiGii toxin family protein</fullName>
    </recommendedName>
</protein>
<evidence type="ECO:0008006" key="3">
    <source>
        <dbReference type="Google" id="ProtNLM"/>
    </source>
</evidence>
<sequence length="251" mass="28916">MAITKEQLLERGKEIVDKAREKNVILRLIGGAAVAILAPKGSEMFTRKYKDIDFFGISSQSKKISEVLESVGMIGNKRFNALHGDRRLMFYDPKIDSTVDVFLDVFEMCHKITLKDRLAIMPYTIPSSDLLLTKLQIIKLTENDVKDIFALLTDLELGDHDDEKTIDINYIAKLLADDWGFYTTVTDNIERLLNEFNPPFNIAEKLRILKEKIEKEPKSLKWKMRAKIGRKVKWYEEPEEVGQFKISGESL</sequence>
<organism evidence="1 2">
    <name type="scientific">Sulfurisphaera tokodaii</name>
    <dbReference type="NCBI Taxonomy" id="111955"/>
    <lineage>
        <taxon>Archaea</taxon>
        <taxon>Thermoproteota</taxon>
        <taxon>Thermoprotei</taxon>
        <taxon>Sulfolobales</taxon>
        <taxon>Sulfolobaceae</taxon>
        <taxon>Sulfurisphaera</taxon>
    </lineage>
</organism>
<evidence type="ECO:0000313" key="1">
    <source>
        <dbReference type="EMBL" id="HII74976.1"/>
    </source>
</evidence>
<dbReference type="RefSeq" id="WP_052846278.1">
    <property type="nucleotide sequence ID" value="NZ_DUJO01000051.1"/>
</dbReference>
<dbReference type="AlphaFoldDB" id="A0A832WWW1"/>
<gene>
    <name evidence="1" type="ORF">HA332_11510</name>
</gene>
<dbReference type="Proteomes" id="UP000646844">
    <property type="component" value="Unassembled WGS sequence"/>
</dbReference>
<reference evidence="1" key="1">
    <citation type="journal article" date="2020" name="bioRxiv">
        <title>A rank-normalized archaeal taxonomy based on genome phylogeny resolves widespread incomplete and uneven classifications.</title>
        <authorList>
            <person name="Rinke C."/>
            <person name="Chuvochina M."/>
            <person name="Mussig A.J."/>
            <person name="Chaumeil P.-A."/>
            <person name="Waite D.W."/>
            <person name="Whitman W.B."/>
            <person name="Parks D.H."/>
            <person name="Hugenholtz P."/>
        </authorList>
    </citation>
    <scope>NUCLEOTIDE SEQUENCE</scope>
    <source>
        <strain evidence="1">UBA8838</strain>
    </source>
</reference>